<feature type="region of interest" description="Disordered" evidence="1">
    <location>
        <begin position="1"/>
        <end position="27"/>
    </location>
</feature>
<evidence type="ECO:0000256" key="1">
    <source>
        <dbReference type="SAM" id="MobiDB-lite"/>
    </source>
</evidence>
<comment type="caution">
    <text evidence="2">The sequence shown here is derived from an EMBL/GenBank/DDBJ whole genome shotgun (WGS) entry which is preliminary data.</text>
</comment>
<dbReference type="Proteomes" id="UP000238823">
    <property type="component" value="Unassembled WGS sequence"/>
</dbReference>
<dbReference type="EMBL" id="PVNL01000032">
    <property type="protein sequence ID" value="PRQ08956.1"/>
    <property type="molecule type" value="Genomic_DNA"/>
</dbReference>
<evidence type="ECO:0000313" key="3">
    <source>
        <dbReference type="Proteomes" id="UP000238823"/>
    </source>
</evidence>
<evidence type="ECO:0000313" key="2">
    <source>
        <dbReference type="EMBL" id="PRQ08956.1"/>
    </source>
</evidence>
<feature type="compositionally biased region" description="Polar residues" evidence="1">
    <location>
        <begin position="1"/>
        <end position="18"/>
    </location>
</feature>
<organism evidence="2 3">
    <name type="scientific">Enhygromyxa salina</name>
    <dbReference type="NCBI Taxonomy" id="215803"/>
    <lineage>
        <taxon>Bacteria</taxon>
        <taxon>Pseudomonadati</taxon>
        <taxon>Myxococcota</taxon>
        <taxon>Polyangia</taxon>
        <taxon>Nannocystales</taxon>
        <taxon>Nannocystaceae</taxon>
        <taxon>Enhygromyxa</taxon>
    </lineage>
</organism>
<name>A0A2S9YV44_9BACT</name>
<dbReference type="AlphaFoldDB" id="A0A2S9YV44"/>
<proteinExistence type="predicted"/>
<accession>A0A2S9YV44</accession>
<protein>
    <submittedName>
        <fullName evidence="2">Uncharacterized protein</fullName>
    </submittedName>
</protein>
<gene>
    <name evidence="2" type="ORF">ENSA7_13550</name>
</gene>
<sequence length="130" mass="13757">MCSCVSASNSLETSNATTPRAAPHKPDCKTSSLLEPAHGYNLPMFTKTILFALLAACGVNSDITPDAPEDIEAPEDDLVEQLFCCESVDPKTASGEGCKILPKEHILLCQTILACGDVWTLDNGKATCGK</sequence>
<reference evidence="2 3" key="1">
    <citation type="submission" date="2018-03" db="EMBL/GenBank/DDBJ databases">
        <title>Draft Genome Sequences of the Obligatory Marine Myxobacteria Enhygromyxa salina SWB007.</title>
        <authorList>
            <person name="Poehlein A."/>
            <person name="Moghaddam J.A."/>
            <person name="Harms H."/>
            <person name="Alanjari M."/>
            <person name="Koenig G.M."/>
            <person name="Daniel R."/>
            <person name="Schaeberle T.F."/>
        </authorList>
    </citation>
    <scope>NUCLEOTIDE SEQUENCE [LARGE SCALE GENOMIC DNA]</scope>
    <source>
        <strain evidence="2 3">SWB007</strain>
    </source>
</reference>